<dbReference type="Gene3D" id="1.10.287.1260">
    <property type="match status" value="1"/>
</dbReference>
<evidence type="ECO:0000259" key="9">
    <source>
        <dbReference type="Pfam" id="PF00924"/>
    </source>
</evidence>
<keyword evidence="5 7" id="KW-1133">Transmembrane helix</keyword>
<evidence type="ECO:0000256" key="6">
    <source>
        <dbReference type="ARBA" id="ARBA00023136"/>
    </source>
</evidence>
<evidence type="ECO:0000256" key="4">
    <source>
        <dbReference type="ARBA" id="ARBA00022692"/>
    </source>
</evidence>
<dbReference type="PANTHER" id="PTHR30566">
    <property type="entry name" value="YNAI-RELATED MECHANOSENSITIVE ION CHANNEL"/>
    <property type="match status" value="1"/>
</dbReference>
<dbReference type="InterPro" id="IPR010920">
    <property type="entry name" value="LSM_dom_sf"/>
</dbReference>
<keyword evidence="4 7" id="KW-0812">Transmembrane</keyword>
<evidence type="ECO:0000256" key="7">
    <source>
        <dbReference type="SAM" id="Phobius"/>
    </source>
</evidence>
<dbReference type="SUPFAM" id="SSF82689">
    <property type="entry name" value="Mechanosensitive channel protein MscS (YggB), C-terminal domain"/>
    <property type="match status" value="1"/>
</dbReference>
<dbReference type="InterPro" id="IPR011066">
    <property type="entry name" value="MscS_channel_C_sf"/>
</dbReference>
<evidence type="ECO:0000313" key="11">
    <source>
        <dbReference type="EMBL" id="GLS83205.1"/>
    </source>
</evidence>
<dbReference type="InterPro" id="IPR006685">
    <property type="entry name" value="MscS_channel_2nd"/>
</dbReference>
<name>A0AA37TPJ2_9GAMM</name>
<evidence type="ECO:0000256" key="3">
    <source>
        <dbReference type="ARBA" id="ARBA00022475"/>
    </source>
</evidence>
<dbReference type="Pfam" id="PF00924">
    <property type="entry name" value="MS_channel_2nd"/>
    <property type="match status" value="1"/>
</dbReference>
<keyword evidence="6 7" id="KW-0472">Membrane</keyword>
<comment type="caution">
    <text evidence="11">The sequence shown here is derived from an EMBL/GenBank/DDBJ whole genome shotgun (WGS) entry which is preliminary data.</text>
</comment>
<comment type="similarity">
    <text evidence="2">Belongs to the MscS (TC 1.A.23) family.</text>
</comment>
<dbReference type="RefSeq" id="WP_095497234.1">
    <property type="nucleotide sequence ID" value="NZ_BSPO01000002.1"/>
</dbReference>
<comment type="subcellular location">
    <subcellularLocation>
        <location evidence="1">Cell membrane</location>
        <topology evidence="1">Multi-pass membrane protein</topology>
    </subcellularLocation>
</comment>
<feature type="transmembrane region" description="Helical" evidence="7">
    <location>
        <begin position="38"/>
        <end position="58"/>
    </location>
</feature>
<dbReference type="Pfam" id="PF21082">
    <property type="entry name" value="MS_channel_3rd"/>
    <property type="match status" value="1"/>
</dbReference>
<evidence type="ECO:0000256" key="5">
    <source>
        <dbReference type="ARBA" id="ARBA00022989"/>
    </source>
</evidence>
<keyword evidence="8" id="KW-0732">Signal</keyword>
<evidence type="ECO:0000256" key="8">
    <source>
        <dbReference type="SAM" id="SignalP"/>
    </source>
</evidence>
<dbReference type="Proteomes" id="UP001157439">
    <property type="component" value="Unassembled WGS sequence"/>
</dbReference>
<keyword evidence="3" id="KW-1003">Cell membrane</keyword>
<evidence type="ECO:0000256" key="1">
    <source>
        <dbReference type="ARBA" id="ARBA00004651"/>
    </source>
</evidence>
<reference evidence="11 12" key="1">
    <citation type="journal article" date="2014" name="Int. J. Syst. Evol. Microbiol.">
        <title>Complete genome sequence of Corynebacterium casei LMG S-19264T (=DSM 44701T), isolated from a smear-ripened cheese.</title>
        <authorList>
            <consortium name="US DOE Joint Genome Institute (JGI-PGF)"/>
            <person name="Walter F."/>
            <person name="Albersmeier A."/>
            <person name="Kalinowski J."/>
            <person name="Ruckert C."/>
        </authorList>
    </citation>
    <scope>NUCLEOTIDE SEQUENCE [LARGE SCALE GENOMIC DNA]</scope>
    <source>
        <strain evidence="11 12">NBRC 112785</strain>
    </source>
</reference>
<feature type="transmembrane region" description="Helical" evidence="7">
    <location>
        <begin position="85"/>
        <end position="103"/>
    </location>
</feature>
<dbReference type="PANTHER" id="PTHR30566:SF25">
    <property type="entry name" value="INNER MEMBRANE PROTEIN"/>
    <property type="match status" value="1"/>
</dbReference>
<feature type="chain" id="PRO_5041416590" evidence="8">
    <location>
        <begin position="23"/>
        <end position="306"/>
    </location>
</feature>
<organism evidence="11 12">
    <name type="scientific">Paraferrimonas haliotis</name>
    <dbReference type="NCBI Taxonomy" id="2013866"/>
    <lineage>
        <taxon>Bacteria</taxon>
        <taxon>Pseudomonadati</taxon>
        <taxon>Pseudomonadota</taxon>
        <taxon>Gammaproteobacteria</taxon>
        <taxon>Alteromonadales</taxon>
        <taxon>Ferrimonadaceae</taxon>
        <taxon>Paraferrimonas</taxon>
    </lineage>
</organism>
<protein>
    <submittedName>
        <fullName evidence="11">Transporter</fullName>
    </submittedName>
</protein>
<evidence type="ECO:0000259" key="10">
    <source>
        <dbReference type="Pfam" id="PF21082"/>
    </source>
</evidence>
<proteinExistence type="inferred from homology"/>
<evidence type="ECO:0000313" key="12">
    <source>
        <dbReference type="Proteomes" id="UP001157439"/>
    </source>
</evidence>
<feature type="signal peptide" evidence="8">
    <location>
        <begin position="1"/>
        <end position="22"/>
    </location>
</feature>
<feature type="transmembrane region" description="Helical" evidence="7">
    <location>
        <begin position="109"/>
        <end position="140"/>
    </location>
</feature>
<dbReference type="EMBL" id="BSPO01000002">
    <property type="protein sequence ID" value="GLS83205.1"/>
    <property type="molecule type" value="Genomic_DNA"/>
</dbReference>
<dbReference type="Gene3D" id="2.30.30.60">
    <property type="match status" value="1"/>
</dbReference>
<evidence type="ECO:0000256" key="2">
    <source>
        <dbReference type="ARBA" id="ARBA00008017"/>
    </source>
</evidence>
<dbReference type="GO" id="GO:0005886">
    <property type="term" value="C:plasma membrane"/>
    <property type="evidence" value="ECO:0007669"/>
    <property type="project" value="UniProtKB-SubCell"/>
</dbReference>
<sequence>MTRIVWLISAAILVSASPSAYAEDGGANLDNLAEIANLIRWSGVATSMLVVLIAWGLLKFTQNIVDNIGSQFAQRRMLAQKLQSFFQFFVYMTAGITVFMLSFRVDDRVLALIGGTLAVSVGFAMKDLAASFIAGLTVMIDRPFQVGDRVTFEGHYGDITSIGLRSVRMRTLTDDIITIPNSKFLSDVVVSGNYGALDMQVSIPFHVALDQDLTLARDIIREAAASSRYIHLPKPIVVLVKQEISDTYFGIKLTLKAYVLDTKYEKLFETDITLRVMSEFKKQGIMAPSINQTTQLVNGEGITSKD</sequence>
<dbReference type="InterPro" id="IPR049278">
    <property type="entry name" value="MS_channel_C"/>
</dbReference>
<feature type="domain" description="Mechanosensitive ion channel MscS" evidence="9">
    <location>
        <begin position="127"/>
        <end position="189"/>
    </location>
</feature>
<keyword evidence="12" id="KW-1185">Reference proteome</keyword>
<dbReference type="AlphaFoldDB" id="A0AA37TPJ2"/>
<dbReference type="SUPFAM" id="SSF50182">
    <property type="entry name" value="Sm-like ribonucleoproteins"/>
    <property type="match status" value="1"/>
</dbReference>
<gene>
    <name evidence="11" type="ORF">GCM10007894_11820</name>
</gene>
<feature type="domain" description="Mechanosensitive ion channel MscS C-terminal" evidence="10">
    <location>
        <begin position="201"/>
        <end position="285"/>
    </location>
</feature>
<dbReference type="GO" id="GO:0008381">
    <property type="term" value="F:mechanosensitive monoatomic ion channel activity"/>
    <property type="evidence" value="ECO:0007669"/>
    <property type="project" value="UniProtKB-ARBA"/>
</dbReference>
<dbReference type="Gene3D" id="3.30.70.100">
    <property type="match status" value="1"/>
</dbReference>
<accession>A0AA37TPJ2</accession>
<dbReference type="InterPro" id="IPR023408">
    <property type="entry name" value="MscS_beta-dom_sf"/>
</dbReference>